<dbReference type="EMBL" id="CABO01000019">
    <property type="protein sequence ID" value="CBI01614.1"/>
    <property type="molecule type" value="Genomic_DNA"/>
</dbReference>
<feature type="transmembrane region" description="Helical" evidence="1">
    <location>
        <begin position="51"/>
        <end position="72"/>
    </location>
</feature>
<feature type="transmembrane region" description="Helical" evidence="1">
    <location>
        <begin position="21"/>
        <end position="45"/>
    </location>
</feature>
<sequence length="87" mass="9533">MMMVRSYRKRGAILDESGRSRVVRVTVASALSALLLAVGMLWASATTPTNAAYLPLAMLVGFGGSGALLTLWNRLRNRRKRAAKEKR</sequence>
<evidence type="ECO:0000256" key="1">
    <source>
        <dbReference type="SAM" id="Phobius"/>
    </source>
</evidence>
<keyword evidence="1" id="KW-1133">Transmembrane helix</keyword>
<dbReference type="AlphaFoldDB" id="E6Q354"/>
<keyword evidence="1" id="KW-0812">Transmembrane</keyword>
<comment type="caution">
    <text evidence="2">The sequence shown here is derived from an EMBL/GenBank/DDBJ whole genome shotgun (WGS) entry which is preliminary data.</text>
</comment>
<proteinExistence type="predicted"/>
<accession>E6Q354</accession>
<protein>
    <submittedName>
        <fullName evidence="2">Uncharacterized protein</fullName>
    </submittedName>
</protein>
<evidence type="ECO:0000313" key="2">
    <source>
        <dbReference type="EMBL" id="CBI01614.1"/>
    </source>
</evidence>
<reference evidence="2" key="1">
    <citation type="submission" date="2009-10" db="EMBL/GenBank/DDBJ databases">
        <title>Diversity of trophic interactions inside an arsenic-rich microbial ecosystem.</title>
        <authorList>
            <person name="Bertin P.N."/>
            <person name="Heinrich-Salmeron A."/>
            <person name="Pelletier E."/>
            <person name="Goulhen-Chollet F."/>
            <person name="Arsene-Ploetze F."/>
            <person name="Gallien S."/>
            <person name="Calteau A."/>
            <person name="Vallenet D."/>
            <person name="Casiot C."/>
            <person name="Chane-Woon-Ming B."/>
            <person name="Giloteaux L."/>
            <person name="Barakat M."/>
            <person name="Bonnefoy V."/>
            <person name="Bruneel O."/>
            <person name="Chandler M."/>
            <person name="Cleiss J."/>
            <person name="Duran R."/>
            <person name="Elbaz-Poulichet F."/>
            <person name="Fonknechten N."/>
            <person name="Lauga B."/>
            <person name="Mornico D."/>
            <person name="Ortet P."/>
            <person name="Schaeffer C."/>
            <person name="Siguier P."/>
            <person name="Alexander Thil Smith A."/>
            <person name="Van Dorsselaer A."/>
            <person name="Weissenbach J."/>
            <person name="Medigue C."/>
            <person name="Le Paslier D."/>
        </authorList>
    </citation>
    <scope>NUCLEOTIDE SEQUENCE</scope>
</reference>
<gene>
    <name evidence="2" type="ORF">CARN4_1935</name>
</gene>
<keyword evidence="1" id="KW-0472">Membrane</keyword>
<organism evidence="2">
    <name type="scientific">mine drainage metagenome</name>
    <dbReference type="NCBI Taxonomy" id="410659"/>
    <lineage>
        <taxon>unclassified sequences</taxon>
        <taxon>metagenomes</taxon>
        <taxon>ecological metagenomes</taxon>
    </lineage>
</organism>
<name>E6Q354_9ZZZZ</name>